<dbReference type="Proteomes" id="UP001055879">
    <property type="component" value="Linkage Group LG03"/>
</dbReference>
<protein>
    <submittedName>
        <fullName evidence="1">Uncharacterized protein</fullName>
    </submittedName>
</protein>
<keyword evidence="2" id="KW-1185">Reference proteome</keyword>
<name>A0ACB9DMM5_ARCLA</name>
<comment type="caution">
    <text evidence="1">The sequence shown here is derived from an EMBL/GenBank/DDBJ whole genome shotgun (WGS) entry which is preliminary data.</text>
</comment>
<gene>
    <name evidence="1" type="ORF">L6452_10676</name>
</gene>
<reference evidence="1 2" key="2">
    <citation type="journal article" date="2022" name="Mol. Ecol. Resour.">
        <title>The genomes of chicory, endive, great burdock and yacon provide insights into Asteraceae paleo-polyploidization history and plant inulin production.</title>
        <authorList>
            <person name="Fan W."/>
            <person name="Wang S."/>
            <person name="Wang H."/>
            <person name="Wang A."/>
            <person name="Jiang F."/>
            <person name="Liu H."/>
            <person name="Zhao H."/>
            <person name="Xu D."/>
            <person name="Zhang Y."/>
        </authorList>
    </citation>
    <scope>NUCLEOTIDE SEQUENCE [LARGE SCALE GENOMIC DNA]</scope>
    <source>
        <strain evidence="2">cv. Niubang</strain>
    </source>
</reference>
<accession>A0ACB9DMM5</accession>
<evidence type="ECO:0000313" key="1">
    <source>
        <dbReference type="EMBL" id="KAI3747929.1"/>
    </source>
</evidence>
<proteinExistence type="predicted"/>
<sequence length="67" mass="7589">MCPVPLSYRAPIPCSAKSVRRKRRKKMTGKSLYTLSECLLVNPNNGESPPMASHFGFPEIHHHKSIR</sequence>
<evidence type="ECO:0000313" key="2">
    <source>
        <dbReference type="Proteomes" id="UP001055879"/>
    </source>
</evidence>
<reference evidence="2" key="1">
    <citation type="journal article" date="2022" name="Mol. Ecol. Resour.">
        <title>The genomes of chicory, endive, great burdock and yacon provide insights into Asteraceae palaeo-polyploidization history and plant inulin production.</title>
        <authorList>
            <person name="Fan W."/>
            <person name="Wang S."/>
            <person name="Wang H."/>
            <person name="Wang A."/>
            <person name="Jiang F."/>
            <person name="Liu H."/>
            <person name="Zhao H."/>
            <person name="Xu D."/>
            <person name="Zhang Y."/>
        </authorList>
    </citation>
    <scope>NUCLEOTIDE SEQUENCE [LARGE SCALE GENOMIC DNA]</scope>
    <source>
        <strain evidence="2">cv. Niubang</strain>
    </source>
</reference>
<dbReference type="EMBL" id="CM042049">
    <property type="protein sequence ID" value="KAI3747929.1"/>
    <property type="molecule type" value="Genomic_DNA"/>
</dbReference>
<organism evidence="1 2">
    <name type="scientific">Arctium lappa</name>
    <name type="common">Greater burdock</name>
    <name type="synonym">Lappa major</name>
    <dbReference type="NCBI Taxonomy" id="4217"/>
    <lineage>
        <taxon>Eukaryota</taxon>
        <taxon>Viridiplantae</taxon>
        <taxon>Streptophyta</taxon>
        <taxon>Embryophyta</taxon>
        <taxon>Tracheophyta</taxon>
        <taxon>Spermatophyta</taxon>
        <taxon>Magnoliopsida</taxon>
        <taxon>eudicotyledons</taxon>
        <taxon>Gunneridae</taxon>
        <taxon>Pentapetalae</taxon>
        <taxon>asterids</taxon>
        <taxon>campanulids</taxon>
        <taxon>Asterales</taxon>
        <taxon>Asteraceae</taxon>
        <taxon>Carduoideae</taxon>
        <taxon>Cardueae</taxon>
        <taxon>Arctiinae</taxon>
        <taxon>Arctium</taxon>
    </lineage>
</organism>